<sequence length="123" mass="13774">MPDYLSQFRQQIQLDYSPKSISISRQNLGTPYSGQVCMHEQHSVPSTTVSLDPTTSGGGCLFSNRDSAEETISSKRTLPSSPSYSKQTVDQYQAYFTIIAPLFRSSPIFFETDQQINHVSIRS</sequence>
<dbReference type="EMBL" id="JAWDGP010000009">
    <property type="protein sequence ID" value="KAK3804463.1"/>
    <property type="molecule type" value="Genomic_DNA"/>
</dbReference>
<gene>
    <name evidence="1" type="ORF">RRG08_063538</name>
</gene>
<accession>A0AAE1EGU6</accession>
<evidence type="ECO:0000313" key="2">
    <source>
        <dbReference type="Proteomes" id="UP001283361"/>
    </source>
</evidence>
<reference evidence="1" key="1">
    <citation type="journal article" date="2023" name="G3 (Bethesda)">
        <title>A reference genome for the long-term kleptoplast-retaining sea slug Elysia crispata morphotype clarki.</title>
        <authorList>
            <person name="Eastman K.E."/>
            <person name="Pendleton A.L."/>
            <person name="Shaikh M.A."/>
            <person name="Suttiyut T."/>
            <person name="Ogas R."/>
            <person name="Tomko P."/>
            <person name="Gavelis G."/>
            <person name="Widhalm J.R."/>
            <person name="Wisecaver J.H."/>
        </authorList>
    </citation>
    <scope>NUCLEOTIDE SEQUENCE</scope>
    <source>
        <strain evidence="1">ECLA1</strain>
    </source>
</reference>
<comment type="caution">
    <text evidence="1">The sequence shown here is derived from an EMBL/GenBank/DDBJ whole genome shotgun (WGS) entry which is preliminary data.</text>
</comment>
<dbReference type="AlphaFoldDB" id="A0AAE1EGU6"/>
<proteinExistence type="predicted"/>
<dbReference type="Proteomes" id="UP001283361">
    <property type="component" value="Unassembled WGS sequence"/>
</dbReference>
<evidence type="ECO:0000313" key="1">
    <source>
        <dbReference type="EMBL" id="KAK3804463.1"/>
    </source>
</evidence>
<name>A0AAE1EGU6_9GAST</name>
<keyword evidence="2" id="KW-1185">Reference proteome</keyword>
<organism evidence="1 2">
    <name type="scientific">Elysia crispata</name>
    <name type="common">lettuce slug</name>
    <dbReference type="NCBI Taxonomy" id="231223"/>
    <lineage>
        <taxon>Eukaryota</taxon>
        <taxon>Metazoa</taxon>
        <taxon>Spiralia</taxon>
        <taxon>Lophotrochozoa</taxon>
        <taxon>Mollusca</taxon>
        <taxon>Gastropoda</taxon>
        <taxon>Heterobranchia</taxon>
        <taxon>Euthyneura</taxon>
        <taxon>Panpulmonata</taxon>
        <taxon>Sacoglossa</taxon>
        <taxon>Placobranchoidea</taxon>
        <taxon>Plakobranchidae</taxon>
        <taxon>Elysia</taxon>
    </lineage>
</organism>
<protein>
    <submittedName>
        <fullName evidence="1">Uncharacterized protein</fullName>
    </submittedName>
</protein>